<evidence type="ECO:0000313" key="1">
    <source>
        <dbReference type="EMBL" id="KAJ7044897.1"/>
    </source>
</evidence>
<protein>
    <submittedName>
        <fullName evidence="1">Uncharacterized protein</fullName>
    </submittedName>
</protein>
<keyword evidence="2" id="KW-1185">Reference proteome</keyword>
<reference evidence="1" key="1">
    <citation type="submission" date="2023-03" db="EMBL/GenBank/DDBJ databases">
        <title>Massive genome expansion in bonnet fungi (Mycena s.s.) driven by repeated elements and novel gene families across ecological guilds.</title>
        <authorList>
            <consortium name="Lawrence Berkeley National Laboratory"/>
            <person name="Harder C.B."/>
            <person name="Miyauchi S."/>
            <person name="Viragh M."/>
            <person name="Kuo A."/>
            <person name="Thoen E."/>
            <person name="Andreopoulos B."/>
            <person name="Lu D."/>
            <person name="Skrede I."/>
            <person name="Drula E."/>
            <person name="Henrissat B."/>
            <person name="Morin E."/>
            <person name="Kohler A."/>
            <person name="Barry K."/>
            <person name="LaButti K."/>
            <person name="Morin E."/>
            <person name="Salamov A."/>
            <person name="Lipzen A."/>
            <person name="Mereny Z."/>
            <person name="Hegedus B."/>
            <person name="Baldrian P."/>
            <person name="Stursova M."/>
            <person name="Weitz H."/>
            <person name="Taylor A."/>
            <person name="Grigoriev I.V."/>
            <person name="Nagy L.G."/>
            <person name="Martin F."/>
            <person name="Kauserud H."/>
        </authorList>
    </citation>
    <scope>NUCLEOTIDE SEQUENCE</scope>
    <source>
        <strain evidence="1">CBHHK200</strain>
    </source>
</reference>
<sequence>MPPSSTQLKIAHDIGQAVFEWERLTEEHSAVLRQHPNELAVAYEELERVAPSNVLPPRDDWDRCIEDLARALEPKAVDIMGRLKAVSVLYFLCRLSMMKAGEDPVVLLEMMRFKTSLHNNFTYEKVEMRLPARADMHPYLAKQLGIAPVETPSTPSSLDPLVMPADPFTAASVRHHIRTPVTAEEITRFRRNPDPLLAGIFISAETEAFQVASMVVVARGDGWDRLFYLAFADEGPEAVCYSSEDLFNLLQTSASLTS</sequence>
<comment type="caution">
    <text evidence="1">The sequence shown here is derived from an EMBL/GenBank/DDBJ whole genome shotgun (WGS) entry which is preliminary data.</text>
</comment>
<evidence type="ECO:0000313" key="2">
    <source>
        <dbReference type="Proteomes" id="UP001218188"/>
    </source>
</evidence>
<organism evidence="1 2">
    <name type="scientific">Mycena alexandri</name>
    <dbReference type="NCBI Taxonomy" id="1745969"/>
    <lineage>
        <taxon>Eukaryota</taxon>
        <taxon>Fungi</taxon>
        <taxon>Dikarya</taxon>
        <taxon>Basidiomycota</taxon>
        <taxon>Agaricomycotina</taxon>
        <taxon>Agaricomycetes</taxon>
        <taxon>Agaricomycetidae</taxon>
        <taxon>Agaricales</taxon>
        <taxon>Marasmiineae</taxon>
        <taxon>Mycenaceae</taxon>
        <taxon>Mycena</taxon>
    </lineage>
</organism>
<name>A0AAD6TFT6_9AGAR</name>
<gene>
    <name evidence="1" type="ORF">C8F04DRAFT_1069939</name>
</gene>
<proteinExistence type="predicted"/>
<dbReference type="EMBL" id="JARJCM010000006">
    <property type="protein sequence ID" value="KAJ7044897.1"/>
    <property type="molecule type" value="Genomic_DNA"/>
</dbReference>
<accession>A0AAD6TFT6</accession>
<dbReference type="AlphaFoldDB" id="A0AAD6TFT6"/>
<dbReference type="Proteomes" id="UP001218188">
    <property type="component" value="Unassembled WGS sequence"/>
</dbReference>